<sequence length="407" mass="44415">MENRHSSPSSGATSPRPMPQRQRSNSFPLVEALGCSTPEARLVLAEGRAAVQRRYANQRRRRNLAEESEKVTTFRPRDHWDHLNHQSSTESDVGNIGFAYSKRPHSRTPSDSTDRSTSTVTLTGPSTASASGTGPTSPIWDYSANLAKFVQTQLNSISSYNPMAYLRACPEAAPPPKLSTGPQSPQVSQLPTRTERQRSLETPGVIEMPPVRPPLRSAFSAWSSTEEGTEDEVSPHHGDALQRKASRASNHTPSTILRYYENGSASSFLLTSTPLEEIEERRLASATSNPLANYDAFNSRSAASIDANTPFSTLSTQPQLCSSSAPSLSSISTASYFECKRGKPRQTYIANGLLAAASPDPVKSKYITAISPFEGEHLTTVHDIRIEGQTRVHVDGHSFDLVRTFNA</sequence>
<feature type="compositionally biased region" description="Polar residues" evidence="1">
    <location>
        <begin position="1"/>
        <end position="13"/>
    </location>
</feature>
<accession>A0A6A6V5X2</accession>
<evidence type="ECO:0000313" key="3">
    <source>
        <dbReference type="Proteomes" id="UP000799440"/>
    </source>
</evidence>
<dbReference type="OrthoDB" id="3909054at2759"/>
<feature type="region of interest" description="Disordered" evidence="1">
    <location>
        <begin position="220"/>
        <end position="249"/>
    </location>
</feature>
<feature type="region of interest" description="Disordered" evidence="1">
    <location>
        <begin position="171"/>
        <end position="198"/>
    </location>
</feature>
<evidence type="ECO:0000313" key="2">
    <source>
        <dbReference type="EMBL" id="KAF2745885.1"/>
    </source>
</evidence>
<gene>
    <name evidence="2" type="ORF">M011DRAFT_495369</name>
</gene>
<reference evidence="2" key="1">
    <citation type="journal article" date="2020" name="Stud. Mycol.">
        <title>101 Dothideomycetes genomes: a test case for predicting lifestyles and emergence of pathogens.</title>
        <authorList>
            <person name="Haridas S."/>
            <person name="Albert R."/>
            <person name="Binder M."/>
            <person name="Bloem J."/>
            <person name="Labutti K."/>
            <person name="Salamov A."/>
            <person name="Andreopoulos B."/>
            <person name="Baker S."/>
            <person name="Barry K."/>
            <person name="Bills G."/>
            <person name="Bluhm B."/>
            <person name="Cannon C."/>
            <person name="Castanera R."/>
            <person name="Culley D."/>
            <person name="Daum C."/>
            <person name="Ezra D."/>
            <person name="Gonzalez J."/>
            <person name="Henrissat B."/>
            <person name="Kuo A."/>
            <person name="Liang C."/>
            <person name="Lipzen A."/>
            <person name="Lutzoni F."/>
            <person name="Magnuson J."/>
            <person name="Mondo S."/>
            <person name="Nolan M."/>
            <person name="Ohm R."/>
            <person name="Pangilinan J."/>
            <person name="Park H.-J."/>
            <person name="Ramirez L."/>
            <person name="Alfaro M."/>
            <person name="Sun H."/>
            <person name="Tritt A."/>
            <person name="Yoshinaga Y."/>
            <person name="Zwiers L.-H."/>
            <person name="Turgeon B."/>
            <person name="Goodwin S."/>
            <person name="Spatafora J."/>
            <person name="Crous P."/>
            <person name="Grigoriev I."/>
        </authorList>
    </citation>
    <scope>NUCLEOTIDE SEQUENCE</scope>
    <source>
        <strain evidence="2">CBS 119925</strain>
    </source>
</reference>
<protein>
    <submittedName>
        <fullName evidence="2">Uncharacterized protein</fullName>
    </submittedName>
</protein>
<dbReference type="Proteomes" id="UP000799440">
    <property type="component" value="Unassembled WGS sequence"/>
</dbReference>
<feature type="compositionally biased region" description="Basic and acidic residues" evidence="1">
    <location>
        <begin position="233"/>
        <end position="242"/>
    </location>
</feature>
<organism evidence="2 3">
    <name type="scientific">Sporormia fimetaria CBS 119925</name>
    <dbReference type="NCBI Taxonomy" id="1340428"/>
    <lineage>
        <taxon>Eukaryota</taxon>
        <taxon>Fungi</taxon>
        <taxon>Dikarya</taxon>
        <taxon>Ascomycota</taxon>
        <taxon>Pezizomycotina</taxon>
        <taxon>Dothideomycetes</taxon>
        <taxon>Pleosporomycetidae</taxon>
        <taxon>Pleosporales</taxon>
        <taxon>Sporormiaceae</taxon>
        <taxon>Sporormia</taxon>
    </lineage>
</organism>
<keyword evidence="3" id="KW-1185">Reference proteome</keyword>
<evidence type="ECO:0000256" key="1">
    <source>
        <dbReference type="SAM" id="MobiDB-lite"/>
    </source>
</evidence>
<feature type="region of interest" description="Disordered" evidence="1">
    <location>
        <begin position="53"/>
        <end position="135"/>
    </location>
</feature>
<feature type="compositionally biased region" description="Basic and acidic residues" evidence="1">
    <location>
        <begin position="63"/>
        <end position="84"/>
    </location>
</feature>
<dbReference type="EMBL" id="MU006580">
    <property type="protein sequence ID" value="KAF2745885.1"/>
    <property type="molecule type" value="Genomic_DNA"/>
</dbReference>
<proteinExistence type="predicted"/>
<feature type="compositionally biased region" description="Low complexity" evidence="1">
    <location>
        <begin position="107"/>
        <end position="135"/>
    </location>
</feature>
<name>A0A6A6V5X2_9PLEO</name>
<feature type="compositionally biased region" description="Polar residues" evidence="1">
    <location>
        <begin position="180"/>
        <end position="192"/>
    </location>
</feature>
<dbReference type="AlphaFoldDB" id="A0A6A6V5X2"/>
<feature type="region of interest" description="Disordered" evidence="1">
    <location>
        <begin position="1"/>
        <end position="30"/>
    </location>
</feature>